<evidence type="ECO:0000313" key="3">
    <source>
        <dbReference type="Proteomes" id="UP000018888"/>
    </source>
</evidence>
<gene>
    <name evidence="2" type="ORF">GLOIN_2v1572312</name>
</gene>
<dbReference type="Proteomes" id="UP000018888">
    <property type="component" value="Unassembled WGS sequence"/>
</dbReference>
<reference evidence="2 3" key="2">
    <citation type="journal article" date="2018" name="New Phytol.">
        <title>High intraspecific genome diversity in the model arbuscular mycorrhizal symbiont Rhizophagus irregularis.</title>
        <authorList>
            <person name="Chen E.C.H."/>
            <person name="Morin E."/>
            <person name="Beaudet D."/>
            <person name="Noel J."/>
            <person name="Yildirir G."/>
            <person name="Ndikumana S."/>
            <person name="Charron P."/>
            <person name="St-Onge C."/>
            <person name="Giorgi J."/>
            <person name="Kruger M."/>
            <person name="Marton T."/>
            <person name="Ropars J."/>
            <person name="Grigoriev I.V."/>
            <person name="Hainaut M."/>
            <person name="Henrissat B."/>
            <person name="Roux C."/>
            <person name="Martin F."/>
            <person name="Corradi N."/>
        </authorList>
    </citation>
    <scope>NUCLEOTIDE SEQUENCE [LARGE SCALE GENOMIC DNA]</scope>
    <source>
        <strain evidence="2 3">DAOM 197198</strain>
    </source>
</reference>
<protein>
    <submittedName>
        <fullName evidence="2">Uncharacterized protein</fullName>
    </submittedName>
</protein>
<dbReference type="VEuPathDB" id="FungiDB:RhiirFUN_013723"/>
<keyword evidence="1" id="KW-0812">Transmembrane</keyword>
<name>A0A2P4QB64_RHIID</name>
<sequence>MQLMCIFRVCKSVFSSCTKYCIFFTYKKFPDDLWKKKNSKIFIFQNLLKTIVMMFVMKRSCLIKMNMCYYIQKRNFNYGKVANYWAKMTRVSGY</sequence>
<comment type="caution">
    <text evidence="2">The sequence shown here is derived from an EMBL/GenBank/DDBJ whole genome shotgun (WGS) entry which is preliminary data.</text>
</comment>
<keyword evidence="1" id="KW-0472">Membrane</keyword>
<evidence type="ECO:0000313" key="2">
    <source>
        <dbReference type="EMBL" id="POG74882.1"/>
    </source>
</evidence>
<dbReference type="AlphaFoldDB" id="A0A2P4QB64"/>
<keyword evidence="1" id="KW-1133">Transmembrane helix</keyword>
<evidence type="ECO:0000256" key="1">
    <source>
        <dbReference type="SAM" id="Phobius"/>
    </source>
</evidence>
<proteinExistence type="predicted"/>
<feature type="transmembrane region" description="Helical" evidence="1">
    <location>
        <begin position="39"/>
        <end position="57"/>
    </location>
</feature>
<organism evidence="2 3">
    <name type="scientific">Rhizophagus irregularis (strain DAOM 181602 / DAOM 197198 / MUCL 43194)</name>
    <name type="common">Arbuscular mycorrhizal fungus</name>
    <name type="synonym">Glomus intraradices</name>
    <dbReference type="NCBI Taxonomy" id="747089"/>
    <lineage>
        <taxon>Eukaryota</taxon>
        <taxon>Fungi</taxon>
        <taxon>Fungi incertae sedis</taxon>
        <taxon>Mucoromycota</taxon>
        <taxon>Glomeromycotina</taxon>
        <taxon>Glomeromycetes</taxon>
        <taxon>Glomerales</taxon>
        <taxon>Glomeraceae</taxon>
        <taxon>Rhizophagus</taxon>
    </lineage>
</organism>
<keyword evidence="3" id="KW-1185">Reference proteome</keyword>
<dbReference type="EMBL" id="AUPC02000067">
    <property type="protein sequence ID" value="POG74882.1"/>
    <property type="molecule type" value="Genomic_DNA"/>
</dbReference>
<accession>A0A2P4QB64</accession>
<reference evidence="2 3" key="1">
    <citation type="journal article" date="2013" name="Proc. Natl. Acad. Sci. U.S.A.">
        <title>Genome of an arbuscular mycorrhizal fungus provides insight into the oldest plant symbiosis.</title>
        <authorList>
            <person name="Tisserant E."/>
            <person name="Malbreil M."/>
            <person name="Kuo A."/>
            <person name="Kohler A."/>
            <person name="Symeonidi A."/>
            <person name="Balestrini R."/>
            <person name="Charron P."/>
            <person name="Duensing N."/>
            <person name="Frei Dit Frey N."/>
            <person name="Gianinazzi-Pearson V."/>
            <person name="Gilbert L.B."/>
            <person name="Handa Y."/>
            <person name="Herr J.R."/>
            <person name="Hijri M."/>
            <person name="Koul R."/>
            <person name="Kawaguchi M."/>
            <person name="Krajinski F."/>
            <person name="Lammers P.J."/>
            <person name="Masclaux F.G."/>
            <person name="Murat C."/>
            <person name="Morin E."/>
            <person name="Ndikumana S."/>
            <person name="Pagni M."/>
            <person name="Petitpierre D."/>
            <person name="Requena N."/>
            <person name="Rosikiewicz P."/>
            <person name="Riley R."/>
            <person name="Saito K."/>
            <person name="San Clemente H."/>
            <person name="Shapiro H."/>
            <person name="van Tuinen D."/>
            <person name="Becard G."/>
            <person name="Bonfante P."/>
            <person name="Paszkowski U."/>
            <person name="Shachar-Hill Y.Y."/>
            <person name="Tuskan G.A."/>
            <person name="Young P.W."/>
            <person name="Sanders I.R."/>
            <person name="Henrissat B."/>
            <person name="Rensing S.A."/>
            <person name="Grigoriev I.V."/>
            <person name="Corradi N."/>
            <person name="Roux C."/>
            <person name="Martin F."/>
        </authorList>
    </citation>
    <scope>NUCLEOTIDE SEQUENCE [LARGE SCALE GENOMIC DNA]</scope>
    <source>
        <strain evidence="2 3">DAOM 197198</strain>
    </source>
</reference>